<organism evidence="1 2">
    <name type="scientific">Phlebia brevispora</name>
    <dbReference type="NCBI Taxonomy" id="194682"/>
    <lineage>
        <taxon>Eukaryota</taxon>
        <taxon>Fungi</taxon>
        <taxon>Dikarya</taxon>
        <taxon>Basidiomycota</taxon>
        <taxon>Agaricomycotina</taxon>
        <taxon>Agaricomycetes</taxon>
        <taxon>Polyporales</taxon>
        <taxon>Meruliaceae</taxon>
        <taxon>Phlebia</taxon>
    </lineage>
</organism>
<dbReference type="Proteomes" id="UP001148662">
    <property type="component" value="Unassembled WGS sequence"/>
</dbReference>
<proteinExistence type="predicted"/>
<evidence type="ECO:0000313" key="1">
    <source>
        <dbReference type="EMBL" id="KAJ3559499.1"/>
    </source>
</evidence>
<keyword evidence="2" id="KW-1185">Reference proteome</keyword>
<sequence length="448" mass="50024">MRLHAKFGGKSADFARFMNMQQYYAEGWRWNASLRVSLLQYATARTIVSDNQFVVFNCDRKATCHKVVVELREHSLPNVHRQADSAVPFYLPSGGPRHGQQVRRYEQRPSRSGGRIRRLSTGIYTLRKLALCISIYPPTHDSRIPPQHTTSIPSFSFSYSNKPIIWTAIKKAASNGTIYSLKLDESDSKSLLAATPSLFQPVRWLRFAVKNKKTREYDRSAVEPRENACAIPDRGSRVVSHDAGHSAAHKKSRASLKSISSLNEAIDSLRPLKTSSPLAKSDIEEAEVDRSYHLQRVQINTDNMVQELLTSTLVFSREEALAMRSAIPACPSSESVLDIEEEIEESIALLGFENEEFMDDECRAVAFFKPARPGTPYPRIILPDEDNNEDIPEQMPSLIDDTSDGSESSGSPTEDFASSPLDTAVFNNDSDFCISSVADDDFGCLSGF</sequence>
<name>A0ACC1TEY1_9APHY</name>
<dbReference type="EMBL" id="JANHOG010000022">
    <property type="protein sequence ID" value="KAJ3559499.1"/>
    <property type="molecule type" value="Genomic_DNA"/>
</dbReference>
<comment type="caution">
    <text evidence="1">The sequence shown here is derived from an EMBL/GenBank/DDBJ whole genome shotgun (WGS) entry which is preliminary data.</text>
</comment>
<accession>A0ACC1TEY1</accession>
<evidence type="ECO:0000313" key="2">
    <source>
        <dbReference type="Proteomes" id="UP001148662"/>
    </source>
</evidence>
<protein>
    <submittedName>
        <fullName evidence="1">Uncharacterized protein</fullName>
    </submittedName>
</protein>
<reference evidence="1" key="1">
    <citation type="submission" date="2022-07" db="EMBL/GenBank/DDBJ databases">
        <title>Genome Sequence of Phlebia brevispora.</title>
        <authorList>
            <person name="Buettner E."/>
        </authorList>
    </citation>
    <scope>NUCLEOTIDE SEQUENCE</scope>
    <source>
        <strain evidence="1">MPL23</strain>
    </source>
</reference>
<gene>
    <name evidence="1" type="ORF">NM688_g300</name>
</gene>